<dbReference type="EMBL" id="CP009618">
    <property type="protein sequence ID" value="AIW22105.1"/>
    <property type="molecule type" value="Genomic_DNA"/>
</dbReference>
<reference evidence="3" key="2">
    <citation type="journal article" date="2015" name="BMC Genomics">
        <title>Genome mining reveals unlocked bioactive potential of marine Gram-negative bacteria.</title>
        <authorList>
            <person name="Machado H."/>
            <person name="Sonnenschein E.C."/>
            <person name="Melchiorsen J."/>
            <person name="Gram L."/>
        </authorList>
    </citation>
    <scope>NUCLEOTIDE SEQUENCE</scope>
    <source>
        <strain evidence="3">S2052</strain>
    </source>
</reference>
<dbReference type="AlphaFoldDB" id="A0A7Y4F6E0"/>
<dbReference type="KEGG" id="vct:JV59_23490"/>
<sequence>MNYAPAVGVKFNQDGTVRHFPGNTFICHIDQSIDLIAELEWAQSQLKAMQCAAKFSFLPISSMHMTVFEGVCDQVRQPEKWTSKLPLDAPLAQTTDFFASAVSQIGAHSGFEMMFDYVYNCPVGGTSIRIKPATDESDLALKNCREQLRASTGINMPEFDDYHFHITLSYRIMELEESEKVELQQVAERISERFSQSFGRLKHGAVEFCRFDDMFKFEPLLTLS</sequence>
<dbReference type="RefSeq" id="WP_006960030.1">
    <property type="nucleotide sequence ID" value="NZ_CP009265.1"/>
</dbReference>
<dbReference type="InterPro" id="IPR009097">
    <property type="entry name" value="Cyclic_Pdiesterase"/>
</dbReference>
<accession>A0A7Y4F6E0</accession>
<protein>
    <recommendedName>
        <fullName evidence="1">DUF1868 domain-containing protein</fullName>
    </recommendedName>
</protein>
<feature type="domain" description="DUF1868" evidence="1">
    <location>
        <begin position="10"/>
        <end position="113"/>
    </location>
</feature>
<proteinExistence type="predicted"/>
<dbReference type="Proteomes" id="UP000030081">
    <property type="component" value="Chromosome 2"/>
</dbReference>
<dbReference type="Gene3D" id="3.90.1140.10">
    <property type="entry name" value="Cyclic phosphodiesterase"/>
    <property type="match status" value="1"/>
</dbReference>
<evidence type="ECO:0000313" key="4">
    <source>
        <dbReference type="Proteomes" id="UP000030081"/>
    </source>
</evidence>
<gene>
    <name evidence="2" type="ORF">IX92_24375</name>
    <name evidence="3" type="ORF">TW71_13985</name>
</gene>
<dbReference type="KEGG" id="vcy:IX92_24375"/>
<dbReference type="InterPro" id="IPR015069">
    <property type="entry name" value="2H-PEstase_DUF1868"/>
</dbReference>
<organism evidence="3">
    <name type="scientific">Vibrio coralliilyticus</name>
    <dbReference type="NCBI Taxonomy" id="190893"/>
    <lineage>
        <taxon>Bacteria</taxon>
        <taxon>Pseudomonadati</taxon>
        <taxon>Pseudomonadota</taxon>
        <taxon>Gammaproteobacteria</taxon>
        <taxon>Vibrionales</taxon>
        <taxon>Vibrionaceae</taxon>
        <taxon>Vibrio</taxon>
    </lineage>
</organism>
<dbReference type="EMBL" id="JXXR01000016">
    <property type="protein sequence ID" value="KJY71128.1"/>
    <property type="molecule type" value="Genomic_DNA"/>
</dbReference>
<evidence type="ECO:0000259" key="1">
    <source>
        <dbReference type="Pfam" id="PF08975"/>
    </source>
</evidence>
<name>A0A7Y4F6E0_9VIBR</name>
<keyword evidence="4" id="KW-1185">Reference proteome</keyword>
<dbReference type="SUPFAM" id="SSF55144">
    <property type="entry name" value="LigT-like"/>
    <property type="match status" value="1"/>
</dbReference>
<reference evidence="2 4" key="1">
    <citation type="submission" date="2014-10" db="EMBL/GenBank/DDBJ databases">
        <title>The Complete Genome Sequence for the Shellfish Pathogen Vibrio coralliilyticus RE98 Isolated from a Shellfish Hatchery.</title>
        <authorList>
            <person name="Richards G.P."/>
            <person name="Bono J.L."/>
            <person name="Watson M.A."/>
            <person name="Needleman D.S."/>
        </authorList>
    </citation>
    <scope>NUCLEOTIDE SEQUENCE [LARGE SCALE GENOMIC DNA]</scope>
    <source>
        <strain evidence="2 4">RE98</strain>
    </source>
</reference>
<dbReference type="OrthoDB" id="151828at2"/>
<evidence type="ECO:0000313" key="2">
    <source>
        <dbReference type="EMBL" id="AIW22105.1"/>
    </source>
</evidence>
<dbReference type="Pfam" id="PF08975">
    <property type="entry name" value="2H-phosphodiest"/>
    <property type="match status" value="1"/>
</dbReference>
<evidence type="ECO:0000313" key="3">
    <source>
        <dbReference type="EMBL" id="KJY71128.1"/>
    </source>
</evidence>